<protein>
    <recommendedName>
        <fullName evidence="4">Lipoprotein</fullName>
    </recommendedName>
</protein>
<organism evidence="2 3">
    <name type="scientific">Rhodopseudomonas palustris</name>
    <dbReference type="NCBI Taxonomy" id="1076"/>
    <lineage>
        <taxon>Bacteria</taxon>
        <taxon>Pseudomonadati</taxon>
        <taxon>Pseudomonadota</taxon>
        <taxon>Alphaproteobacteria</taxon>
        <taxon>Hyphomicrobiales</taxon>
        <taxon>Nitrobacteraceae</taxon>
        <taxon>Rhodopseudomonas</taxon>
    </lineage>
</organism>
<sequence length="84" mass="9367">MKSTTLSILLLLVGIYSCRSEALEKRFGPDLERGYRDHREYGKRSGDFKNRDRSNYLGAEKQVAPAPGSPKPDLQGAPALGMQR</sequence>
<name>A0A933W2X1_RHOPL</name>
<proteinExistence type="predicted"/>
<evidence type="ECO:0000313" key="3">
    <source>
        <dbReference type="Proteomes" id="UP000782519"/>
    </source>
</evidence>
<accession>A0A933W2X1</accession>
<dbReference type="AlphaFoldDB" id="A0A933W2X1"/>
<dbReference type="Proteomes" id="UP000782519">
    <property type="component" value="Unassembled WGS sequence"/>
</dbReference>
<gene>
    <name evidence="2" type="ORF">HZA66_18970</name>
</gene>
<dbReference type="PROSITE" id="PS51257">
    <property type="entry name" value="PROKAR_LIPOPROTEIN"/>
    <property type="match status" value="1"/>
</dbReference>
<dbReference type="EMBL" id="JACRJB010000053">
    <property type="protein sequence ID" value="MBI5131525.1"/>
    <property type="molecule type" value="Genomic_DNA"/>
</dbReference>
<feature type="region of interest" description="Disordered" evidence="1">
    <location>
        <begin position="27"/>
        <end position="84"/>
    </location>
</feature>
<feature type="compositionally biased region" description="Basic and acidic residues" evidence="1">
    <location>
        <begin position="27"/>
        <end position="54"/>
    </location>
</feature>
<evidence type="ECO:0000256" key="1">
    <source>
        <dbReference type="SAM" id="MobiDB-lite"/>
    </source>
</evidence>
<evidence type="ECO:0008006" key="4">
    <source>
        <dbReference type="Google" id="ProtNLM"/>
    </source>
</evidence>
<evidence type="ECO:0000313" key="2">
    <source>
        <dbReference type="EMBL" id="MBI5131525.1"/>
    </source>
</evidence>
<comment type="caution">
    <text evidence="2">The sequence shown here is derived from an EMBL/GenBank/DDBJ whole genome shotgun (WGS) entry which is preliminary data.</text>
</comment>
<reference evidence="2" key="1">
    <citation type="submission" date="2020-07" db="EMBL/GenBank/DDBJ databases">
        <title>Huge and variable diversity of episymbiotic CPR bacteria and DPANN archaea in groundwater ecosystems.</title>
        <authorList>
            <person name="He C.Y."/>
            <person name="Keren R."/>
            <person name="Whittaker M."/>
            <person name="Farag I.F."/>
            <person name="Doudna J."/>
            <person name="Cate J.H.D."/>
            <person name="Banfield J.F."/>
        </authorList>
    </citation>
    <scope>NUCLEOTIDE SEQUENCE</scope>
    <source>
        <strain evidence="2">NC_groundwater_1818_Pr3_B-0.1um_66_35</strain>
    </source>
</reference>